<keyword evidence="4" id="KW-1185">Reference proteome</keyword>
<evidence type="ECO:0000313" key="4">
    <source>
        <dbReference type="Proteomes" id="UP000807469"/>
    </source>
</evidence>
<feature type="region of interest" description="Disordered" evidence="1">
    <location>
        <begin position="260"/>
        <end position="280"/>
    </location>
</feature>
<dbReference type="Proteomes" id="UP000807469">
    <property type="component" value="Unassembled WGS sequence"/>
</dbReference>
<organism evidence="3 4">
    <name type="scientific">Pholiota conissans</name>
    <dbReference type="NCBI Taxonomy" id="109636"/>
    <lineage>
        <taxon>Eukaryota</taxon>
        <taxon>Fungi</taxon>
        <taxon>Dikarya</taxon>
        <taxon>Basidiomycota</taxon>
        <taxon>Agaricomycotina</taxon>
        <taxon>Agaricomycetes</taxon>
        <taxon>Agaricomycetidae</taxon>
        <taxon>Agaricales</taxon>
        <taxon>Agaricineae</taxon>
        <taxon>Strophariaceae</taxon>
        <taxon>Pholiota</taxon>
    </lineage>
</organism>
<feature type="compositionally biased region" description="Basic and acidic residues" evidence="1">
    <location>
        <begin position="262"/>
        <end position="272"/>
    </location>
</feature>
<dbReference type="EMBL" id="MU155132">
    <property type="protein sequence ID" value="KAF9485944.1"/>
    <property type="molecule type" value="Genomic_DNA"/>
</dbReference>
<dbReference type="OrthoDB" id="5592585at2759"/>
<sequence>MTPTHARFHRWDRAGVVVSQASNYKKDPGFLCEFLWRFSHLSHEQRGGDMSVVVATKDEERIFKHAIEAHVRTTWCPTTGYYAGRTSSPASLASRGTGGHWAIRVKDQRVHFLKDAWRTDVDGVEIEGRTLKKLGAKKVRNIPTILCWSDAVPVSSKSTINGREINIHCTQTFDWNLHDPERKMVRLTRRVHYRQVTEEAGHTLEQLAGTYELLRGAHHVFQGPEEDIFPSTAVSFHHTSGLQASAPATSVSDGNLLKRGHGPVDRQSAEHFSKRKKVDEESEEVTAAAVCQITVESGS</sequence>
<evidence type="ECO:0000256" key="1">
    <source>
        <dbReference type="SAM" id="MobiDB-lite"/>
    </source>
</evidence>
<dbReference type="Pfam" id="PF17667">
    <property type="entry name" value="Pkinase_fungal"/>
    <property type="match status" value="1"/>
</dbReference>
<feature type="domain" description="Fungal-type protein kinase" evidence="2">
    <location>
        <begin position="7"/>
        <end position="220"/>
    </location>
</feature>
<evidence type="ECO:0000259" key="2">
    <source>
        <dbReference type="Pfam" id="PF17667"/>
    </source>
</evidence>
<comment type="caution">
    <text evidence="3">The sequence shown here is derived from an EMBL/GenBank/DDBJ whole genome shotgun (WGS) entry which is preliminary data.</text>
</comment>
<name>A0A9P5ZDZ4_9AGAR</name>
<reference evidence="3" key="1">
    <citation type="submission" date="2020-11" db="EMBL/GenBank/DDBJ databases">
        <authorList>
            <consortium name="DOE Joint Genome Institute"/>
            <person name="Ahrendt S."/>
            <person name="Riley R."/>
            <person name="Andreopoulos W."/>
            <person name="Labutti K."/>
            <person name="Pangilinan J."/>
            <person name="Ruiz-Duenas F.J."/>
            <person name="Barrasa J.M."/>
            <person name="Sanchez-Garcia M."/>
            <person name="Camarero S."/>
            <person name="Miyauchi S."/>
            <person name="Serrano A."/>
            <person name="Linde D."/>
            <person name="Babiker R."/>
            <person name="Drula E."/>
            <person name="Ayuso-Fernandez I."/>
            <person name="Pacheco R."/>
            <person name="Padilla G."/>
            <person name="Ferreira P."/>
            <person name="Barriuso J."/>
            <person name="Kellner H."/>
            <person name="Castanera R."/>
            <person name="Alfaro M."/>
            <person name="Ramirez L."/>
            <person name="Pisabarro A.G."/>
            <person name="Kuo A."/>
            <person name="Tritt A."/>
            <person name="Lipzen A."/>
            <person name="He G."/>
            <person name="Yan M."/>
            <person name="Ng V."/>
            <person name="Cullen D."/>
            <person name="Martin F."/>
            <person name="Rosso M.-N."/>
            <person name="Henrissat B."/>
            <person name="Hibbett D."/>
            <person name="Martinez A.T."/>
            <person name="Grigoriev I.V."/>
        </authorList>
    </citation>
    <scope>NUCLEOTIDE SEQUENCE</scope>
    <source>
        <strain evidence="3">CIRM-BRFM 674</strain>
    </source>
</reference>
<gene>
    <name evidence="3" type="ORF">BDN70DRAFT_926989</name>
</gene>
<protein>
    <recommendedName>
        <fullName evidence="2">Fungal-type protein kinase domain-containing protein</fullName>
    </recommendedName>
</protein>
<dbReference type="AlphaFoldDB" id="A0A9P5ZDZ4"/>
<evidence type="ECO:0000313" key="3">
    <source>
        <dbReference type="EMBL" id="KAF9485944.1"/>
    </source>
</evidence>
<accession>A0A9P5ZDZ4</accession>
<proteinExistence type="predicted"/>
<dbReference type="InterPro" id="IPR040976">
    <property type="entry name" value="Pkinase_fungal"/>
</dbReference>